<sequence>MKSVIDRYNKSKEENCQLGSSASEIKENNNERSLTITNSDYLTTNALVFITHGFDELYGFFKRSWANSWRKVARGDHLGYSSLGPKLSPSNPKSMIFHLRSHWPKMRPSNLSNDGRTCGHSENTIFSISRVRCGHY</sequence>
<evidence type="ECO:0000313" key="1">
    <source>
        <dbReference type="EMBL" id="WVY92043.1"/>
    </source>
</evidence>
<name>A0AAQ3RE80_VIGMU</name>
<dbReference type="Proteomes" id="UP001374535">
    <property type="component" value="Chromosome 11"/>
</dbReference>
<evidence type="ECO:0000313" key="2">
    <source>
        <dbReference type="Proteomes" id="UP001374535"/>
    </source>
</evidence>
<keyword evidence="2" id="KW-1185">Reference proteome</keyword>
<gene>
    <name evidence="1" type="ORF">V8G54_037557</name>
</gene>
<accession>A0AAQ3RE80</accession>
<proteinExistence type="predicted"/>
<protein>
    <submittedName>
        <fullName evidence="1">Uncharacterized protein</fullName>
    </submittedName>
</protein>
<dbReference type="EMBL" id="CP144690">
    <property type="protein sequence ID" value="WVY92043.1"/>
    <property type="molecule type" value="Genomic_DNA"/>
</dbReference>
<dbReference type="AlphaFoldDB" id="A0AAQ3RE80"/>
<reference evidence="1 2" key="1">
    <citation type="journal article" date="2023" name="Life. Sci Alliance">
        <title>Evolutionary insights into 3D genome organization and epigenetic landscape of Vigna mungo.</title>
        <authorList>
            <person name="Junaid A."/>
            <person name="Singh B."/>
            <person name="Bhatia S."/>
        </authorList>
    </citation>
    <scope>NUCLEOTIDE SEQUENCE [LARGE SCALE GENOMIC DNA]</scope>
    <source>
        <strain evidence="1">Urdbean</strain>
    </source>
</reference>
<organism evidence="1 2">
    <name type="scientific">Vigna mungo</name>
    <name type="common">Black gram</name>
    <name type="synonym">Phaseolus mungo</name>
    <dbReference type="NCBI Taxonomy" id="3915"/>
    <lineage>
        <taxon>Eukaryota</taxon>
        <taxon>Viridiplantae</taxon>
        <taxon>Streptophyta</taxon>
        <taxon>Embryophyta</taxon>
        <taxon>Tracheophyta</taxon>
        <taxon>Spermatophyta</taxon>
        <taxon>Magnoliopsida</taxon>
        <taxon>eudicotyledons</taxon>
        <taxon>Gunneridae</taxon>
        <taxon>Pentapetalae</taxon>
        <taxon>rosids</taxon>
        <taxon>fabids</taxon>
        <taxon>Fabales</taxon>
        <taxon>Fabaceae</taxon>
        <taxon>Papilionoideae</taxon>
        <taxon>50 kb inversion clade</taxon>
        <taxon>NPAAA clade</taxon>
        <taxon>indigoferoid/millettioid clade</taxon>
        <taxon>Phaseoleae</taxon>
        <taxon>Vigna</taxon>
    </lineage>
</organism>